<dbReference type="AlphaFoldDB" id="A0A9D1QQ58"/>
<dbReference type="EMBL" id="DXGK01000028">
    <property type="protein sequence ID" value="HIW70056.1"/>
    <property type="molecule type" value="Genomic_DNA"/>
</dbReference>
<keyword evidence="1" id="KW-0472">Membrane</keyword>
<reference evidence="2" key="1">
    <citation type="journal article" date="2021" name="PeerJ">
        <title>Extensive microbial diversity within the chicken gut microbiome revealed by metagenomics and culture.</title>
        <authorList>
            <person name="Gilroy R."/>
            <person name="Ravi A."/>
            <person name="Getino M."/>
            <person name="Pursley I."/>
            <person name="Horton D.L."/>
            <person name="Alikhan N.F."/>
            <person name="Baker D."/>
            <person name="Gharbi K."/>
            <person name="Hall N."/>
            <person name="Watson M."/>
            <person name="Adriaenssens E.M."/>
            <person name="Foster-Nyarko E."/>
            <person name="Jarju S."/>
            <person name="Secka A."/>
            <person name="Antonio M."/>
            <person name="Oren A."/>
            <person name="Chaudhuri R.R."/>
            <person name="La Ragione R."/>
            <person name="Hildebrand F."/>
            <person name="Pallen M.J."/>
        </authorList>
    </citation>
    <scope>NUCLEOTIDE SEQUENCE</scope>
    <source>
        <strain evidence="2">ChiHejej3B27-2180</strain>
    </source>
</reference>
<protein>
    <submittedName>
        <fullName evidence="2">Uncharacterized protein</fullName>
    </submittedName>
</protein>
<feature type="transmembrane region" description="Helical" evidence="1">
    <location>
        <begin position="42"/>
        <end position="58"/>
    </location>
</feature>
<accession>A0A9D1QQ58</accession>
<keyword evidence="1" id="KW-0812">Transmembrane</keyword>
<name>A0A9D1QQ58_9LACO</name>
<feature type="transmembrane region" description="Helical" evidence="1">
    <location>
        <begin position="93"/>
        <end position="109"/>
    </location>
</feature>
<proteinExistence type="predicted"/>
<feature type="transmembrane region" description="Helical" evidence="1">
    <location>
        <begin position="70"/>
        <end position="87"/>
    </location>
</feature>
<comment type="caution">
    <text evidence="2">The sequence shown here is derived from an EMBL/GenBank/DDBJ whole genome shotgun (WGS) entry which is preliminary data.</text>
</comment>
<evidence type="ECO:0000313" key="3">
    <source>
        <dbReference type="Proteomes" id="UP000886878"/>
    </source>
</evidence>
<evidence type="ECO:0000313" key="2">
    <source>
        <dbReference type="EMBL" id="HIW70056.1"/>
    </source>
</evidence>
<evidence type="ECO:0000256" key="1">
    <source>
        <dbReference type="SAM" id="Phobius"/>
    </source>
</evidence>
<feature type="transmembrane region" description="Helical" evidence="1">
    <location>
        <begin position="12"/>
        <end position="30"/>
    </location>
</feature>
<reference evidence="2" key="2">
    <citation type="submission" date="2021-04" db="EMBL/GenBank/DDBJ databases">
        <authorList>
            <person name="Gilroy R."/>
        </authorList>
    </citation>
    <scope>NUCLEOTIDE SEQUENCE</scope>
    <source>
        <strain evidence="2">ChiHejej3B27-2180</strain>
    </source>
</reference>
<organism evidence="2 3">
    <name type="scientific">Candidatus Limosilactobacillus merdipullorum</name>
    <dbReference type="NCBI Taxonomy" id="2838653"/>
    <lineage>
        <taxon>Bacteria</taxon>
        <taxon>Bacillati</taxon>
        <taxon>Bacillota</taxon>
        <taxon>Bacilli</taxon>
        <taxon>Lactobacillales</taxon>
        <taxon>Lactobacillaceae</taxon>
        <taxon>Limosilactobacillus</taxon>
    </lineage>
</organism>
<gene>
    <name evidence="2" type="ORF">H9876_01555</name>
</gene>
<dbReference type="Proteomes" id="UP000886878">
    <property type="component" value="Unassembled WGS sequence"/>
</dbReference>
<sequence>MLKRVRQGISNLGWQWWLAMICGAAVLPLLGRYLPFINRAKLVGWVLFIINGLLSWWLGQSLAKRQQSGWWIFAMPVIFFVVDYQFLPKYTRYFALFYLGISYLSWSMTNHRFQH</sequence>
<keyword evidence="1" id="KW-1133">Transmembrane helix</keyword>